<reference evidence="4" key="1">
    <citation type="journal article" date="2011" name="Proc. Natl. Acad. Sci. U.S.A.">
        <title>Obligate biotrophy features unraveled by the genomic analysis of rust fungi.</title>
        <authorList>
            <person name="Duplessis S."/>
            <person name="Cuomo C.A."/>
            <person name="Lin Y.-C."/>
            <person name="Aerts A."/>
            <person name="Tisserant E."/>
            <person name="Veneault-Fourrey C."/>
            <person name="Joly D.L."/>
            <person name="Hacquard S."/>
            <person name="Amselem J."/>
            <person name="Cantarel B.L."/>
            <person name="Chiu R."/>
            <person name="Coutinho P.M."/>
            <person name="Feau N."/>
            <person name="Field M."/>
            <person name="Frey P."/>
            <person name="Gelhaye E."/>
            <person name="Goldberg J."/>
            <person name="Grabherr M.G."/>
            <person name="Kodira C.D."/>
            <person name="Kohler A."/>
            <person name="Kuees U."/>
            <person name="Lindquist E.A."/>
            <person name="Lucas S.M."/>
            <person name="Mago R."/>
            <person name="Mauceli E."/>
            <person name="Morin E."/>
            <person name="Murat C."/>
            <person name="Pangilinan J.L."/>
            <person name="Park R."/>
            <person name="Pearson M."/>
            <person name="Quesneville H."/>
            <person name="Rouhier N."/>
            <person name="Sakthikumar S."/>
            <person name="Salamov A.A."/>
            <person name="Schmutz J."/>
            <person name="Selles B."/>
            <person name="Shapiro H."/>
            <person name="Tanguay P."/>
            <person name="Tuskan G.A."/>
            <person name="Henrissat B."/>
            <person name="Van de Peer Y."/>
            <person name="Rouze P."/>
            <person name="Ellis J.G."/>
            <person name="Dodds P.N."/>
            <person name="Schein J.E."/>
            <person name="Zhong S."/>
            <person name="Hamelin R.C."/>
            <person name="Grigoriev I.V."/>
            <person name="Szabo L.J."/>
            <person name="Martin F."/>
        </authorList>
    </citation>
    <scope>NUCLEOTIDE SEQUENCE [LARGE SCALE GENOMIC DNA]</scope>
    <source>
        <strain evidence="4">98AG31 / pathotype 3-4-7</strain>
    </source>
</reference>
<dbReference type="RefSeq" id="XP_007414442.1">
    <property type="nucleotide sequence ID" value="XM_007414380.1"/>
</dbReference>
<gene>
    <name evidence="3" type="ORF">MELLADRAFT_110282</name>
</gene>
<evidence type="ECO:0000313" key="4">
    <source>
        <dbReference type="Proteomes" id="UP000001072"/>
    </source>
</evidence>
<evidence type="ECO:0000256" key="2">
    <source>
        <dbReference type="SAM" id="MobiDB-lite"/>
    </source>
</evidence>
<keyword evidence="1" id="KW-0175">Coiled coil</keyword>
<dbReference type="VEuPathDB" id="FungiDB:MELLADRAFT_110282"/>
<feature type="region of interest" description="Disordered" evidence="2">
    <location>
        <begin position="1"/>
        <end position="22"/>
    </location>
</feature>
<feature type="compositionally biased region" description="Polar residues" evidence="2">
    <location>
        <begin position="239"/>
        <end position="252"/>
    </location>
</feature>
<evidence type="ECO:0000256" key="1">
    <source>
        <dbReference type="SAM" id="Coils"/>
    </source>
</evidence>
<dbReference type="GeneID" id="18924026"/>
<sequence>MPTFCQHYPSPAGTPSSYDHPISQKPTWSNNFHSSNYLQLTGSNKFNSSDYLQPTCSNNFQPLDPQYHRVYAIAKGKSNHTGSGVADKDRLQGIATTLAKQETNCPCFDEMYALFGEKANITAMVTMDSSIITTSDFDYLDSDNQDSDSDSVCFISESKEHKPLSSSLRRTSTLANLIDRHDQDESLLGGIQSPDFVGLNPNLDEVFQPLWSTVENLESFFVDNPSGWDNIPIKSSLSNSPNNFLRSQQDPNPGTPSSVSTSTSSQKPLRLPSQDHHPNSPLPLVKITTSNQQNTQTETPDQPNKSPIAKRQAKITDNQDKLKPVHNSANPLPPIAAPGKAKSELKNPLAQALLTISQSKAQMYKATNKRELELEARMVENETKTLMRDMALDKHNKEQEEKKQKQEELAVSLQLAWDKERFLHKKEERVQDKHIKQMNRWLAEGESVADVRLLLEMSGLTQPKDASSLTQQ</sequence>
<keyword evidence="4" id="KW-1185">Reference proteome</keyword>
<dbReference type="HOGENOM" id="CLU_578813_0_0_1"/>
<name>F4RZ96_MELLP</name>
<organism evidence="4">
    <name type="scientific">Melampsora larici-populina (strain 98AG31 / pathotype 3-4-7)</name>
    <name type="common">Poplar leaf rust fungus</name>
    <dbReference type="NCBI Taxonomy" id="747676"/>
    <lineage>
        <taxon>Eukaryota</taxon>
        <taxon>Fungi</taxon>
        <taxon>Dikarya</taxon>
        <taxon>Basidiomycota</taxon>
        <taxon>Pucciniomycotina</taxon>
        <taxon>Pucciniomycetes</taxon>
        <taxon>Pucciniales</taxon>
        <taxon>Melampsoraceae</taxon>
        <taxon>Melampsora</taxon>
    </lineage>
</organism>
<dbReference type="OrthoDB" id="2507256at2759"/>
<protein>
    <submittedName>
        <fullName evidence="3">Uncharacterized protein</fullName>
    </submittedName>
</protein>
<feature type="compositionally biased region" description="Low complexity" evidence="2">
    <location>
        <begin position="255"/>
        <end position="265"/>
    </location>
</feature>
<dbReference type="EMBL" id="GL883132">
    <property type="protein sequence ID" value="EGG02185.1"/>
    <property type="molecule type" value="Genomic_DNA"/>
</dbReference>
<feature type="region of interest" description="Disordered" evidence="2">
    <location>
        <begin position="239"/>
        <end position="285"/>
    </location>
</feature>
<dbReference type="KEGG" id="mlr:MELLADRAFT_110282"/>
<dbReference type="AlphaFoldDB" id="F4RZ96"/>
<proteinExistence type="predicted"/>
<evidence type="ECO:0000313" key="3">
    <source>
        <dbReference type="EMBL" id="EGG02185.1"/>
    </source>
</evidence>
<accession>F4RZ96</accession>
<dbReference type="InParanoid" id="F4RZ96"/>
<dbReference type="Proteomes" id="UP000001072">
    <property type="component" value="Unassembled WGS sequence"/>
</dbReference>
<feature type="coiled-coil region" evidence="1">
    <location>
        <begin position="369"/>
        <end position="416"/>
    </location>
</feature>